<dbReference type="Proteomes" id="UP001230504">
    <property type="component" value="Unassembled WGS sequence"/>
</dbReference>
<evidence type="ECO:0000256" key="1">
    <source>
        <dbReference type="SAM" id="SignalP"/>
    </source>
</evidence>
<evidence type="ECO:0000313" key="3">
    <source>
        <dbReference type="Proteomes" id="UP001230504"/>
    </source>
</evidence>
<keyword evidence="1" id="KW-0732">Signal</keyword>
<evidence type="ECO:0000313" key="2">
    <source>
        <dbReference type="EMBL" id="KAK1600616.1"/>
    </source>
</evidence>
<dbReference type="AlphaFoldDB" id="A0AAD8QDF7"/>
<accession>A0AAD8QDF7</accession>
<comment type="caution">
    <text evidence="2">The sequence shown here is derived from an EMBL/GenBank/DDBJ whole genome shotgun (WGS) entry which is preliminary data.</text>
</comment>
<keyword evidence="3" id="KW-1185">Reference proteome</keyword>
<dbReference type="EMBL" id="JAHLJV010000001">
    <property type="protein sequence ID" value="KAK1600616.1"/>
    <property type="molecule type" value="Genomic_DNA"/>
</dbReference>
<gene>
    <name evidence="2" type="ORF">LY79DRAFT_534179</name>
</gene>
<evidence type="ECO:0008006" key="4">
    <source>
        <dbReference type="Google" id="ProtNLM"/>
    </source>
</evidence>
<organism evidence="2 3">
    <name type="scientific">Colletotrichum navitas</name>
    <dbReference type="NCBI Taxonomy" id="681940"/>
    <lineage>
        <taxon>Eukaryota</taxon>
        <taxon>Fungi</taxon>
        <taxon>Dikarya</taxon>
        <taxon>Ascomycota</taxon>
        <taxon>Pezizomycotina</taxon>
        <taxon>Sordariomycetes</taxon>
        <taxon>Hypocreomycetidae</taxon>
        <taxon>Glomerellales</taxon>
        <taxon>Glomerellaceae</taxon>
        <taxon>Colletotrichum</taxon>
        <taxon>Colletotrichum graminicola species complex</taxon>
    </lineage>
</organism>
<feature type="chain" id="PRO_5042075308" description="Secreted protein" evidence="1">
    <location>
        <begin position="22"/>
        <end position="96"/>
    </location>
</feature>
<sequence length="96" mass="10794">MASYCMCVCMCVCICVCMCRASVGIDFHFGLSQFTSKQHLRYTTSTINEYVTFKRFCSRCLEAVTTLIVDLTIPSSPVVADVPAPKSAYTFRPWLK</sequence>
<protein>
    <recommendedName>
        <fullName evidence="4">Secreted protein</fullName>
    </recommendedName>
</protein>
<name>A0AAD8QDF7_9PEZI</name>
<dbReference type="RefSeq" id="XP_060421112.1">
    <property type="nucleotide sequence ID" value="XM_060556410.1"/>
</dbReference>
<dbReference type="GeneID" id="85440650"/>
<feature type="signal peptide" evidence="1">
    <location>
        <begin position="1"/>
        <end position="21"/>
    </location>
</feature>
<proteinExistence type="predicted"/>
<reference evidence="2" key="1">
    <citation type="submission" date="2021-06" db="EMBL/GenBank/DDBJ databases">
        <title>Comparative genomics, transcriptomics and evolutionary studies reveal genomic signatures of adaptation to plant cell wall in hemibiotrophic fungi.</title>
        <authorList>
            <consortium name="DOE Joint Genome Institute"/>
            <person name="Baroncelli R."/>
            <person name="Diaz J.F."/>
            <person name="Benocci T."/>
            <person name="Peng M."/>
            <person name="Battaglia E."/>
            <person name="Haridas S."/>
            <person name="Andreopoulos W."/>
            <person name="Labutti K."/>
            <person name="Pangilinan J."/>
            <person name="Floch G.L."/>
            <person name="Makela M.R."/>
            <person name="Henrissat B."/>
            <person name="Grigoriev I.V."/>
            <person name="Crouch J.A."/>
            <person name="De Vries R.P."/>
            <person name="Sukno S.A."/>
            <person name="Thon M.R."/>
        </authorList>
    </citation>
    <scope>NUCLEOTIDE SEQUENCE</scope>
    <source>
        <strain evidence="2">CBS 125086</strain>
    </source>
</reference>